<evidence type="ECO:0000313" key="2">
    <source>
        <dbReference type="EMBL" id="RCN40887.1"/>
    </source>
</evidence>
<comment type="caution">
    <text evidence="2">The sequence shown here is derived from an EMBL/GenBank/DDBJ whole genome shotgun (WGS) entry which is preliminary data.</text>
</comment>
<feature type="signal peptide" evidence="1">
    <location>
        <begin position="1"/>
        <end position="18"/>
    </location>
</feature>
<name>A0A368GDM3_ANCCA</name>
<feature type="chain" id="PRO_5016885454" evidence="1">
    <location>
        <begin position="19"/>
        <end position="87"/>
    </location>
</feature>
<proteinExistence type="predicted"/>
<sequence>MTVSAALLAFATVALVSSRYVPPITDEELQCMEDMGLTNYKGLVFISCVTSAHFRGDSCKPCAKELQESNTRKCLVDKALTCLAAYC</sequence>
<evidence type="ECO:0000313" key="3">
    <source>
        <dbReference type="Proteomes" id="UP000252519"/>
    </source>
</evidence>
<accession>A0A368GDM3</accession>
<reference evidence="2 3" key="1">
    <citation type="submission" date="2014-10" db="EMBL/GenBank/DDBJ databases">
        <title>Draft genome of the hookworm Ancylostoma caninum.</title>
        <authorList>
            <person name="Mitreva M."/>
        </authorList>
    </citation>
    <scope>NUCLEOTIDE SEQUENCE [LARGE SCALE GENOMIC DNA]</scope>
    <source>
        <strain evidence="2 3">Baltimore</strain>
    </source>
</reference>
<dbReference type="EMBL" id="JOJR01000260">
    <property type="protein sequence ID" value="RCN40887.1"/>
    <property type="molecule type" value="Genomic_DNA"/>
</dbReference>
<evidence type="ECO:0000256" key="1">
    <source>
        <dbReference type="SAM" id="SignalP"/>
    </source>
</evidence>
<dbReference type="AlphaFoldDB" id="A0A368GDM3"/>
<protein>
    <submittedName>
        <fullName evidence="2">Uncharacterized protein</fullName>
    </submittedName>
</protein>
<keyword evidence="1" id="KW-0732">Signal</keyword>
<organism evidence="2 3">
    <name type="scientific">Ancylostoma caninum</name>
    <name type="common">Dog hookworm</name>
    <dbReference type="NCBI Taxonomy" id="29170"/>
    <lineage>
        <taxon>Eukaryota</taxon>
        <taxon>Metazoa</taxon>
        <taxon>Ecdysozoa</taxon>
        <taxon>Nematoda</taxon>
        <taxon>Chromadorea</taxon>
        <taxon>Rhabditida</taxon>
        <taxon>Rhabditina</taxon>
        <taxon>Rhabditomorpha</taxon>
        <taxon>Strongyloidea</taxon>
        <taxon>Ancylostomatidae</taxon>
        <taxon>Ancylostomatinae</taxon>
        <taxon>Ancylostoma</taxon>
    </lineage>
</organism>
<dbReference type="Proteomes" id="UP000252519">
    <property type="component" value="Unassembled WGS sequence"/>
</dbReference>
<gene>
    <name evidence="2" type="ORF">ANCCAN_13152</name>
</gene>
<keyword evidence="3" id="KW-1185">Reference proteome</keyword>
<dbReference type="OrthoDB" id="5826137at2759"/>